<dbReference type="EMBL" id="FNCH01000008">
    <property type="protein sequence ID" value="SDG58986.1"/>
    <property type="molecule type" value="Genomic_DNA"/>
</dbReference>
<organism evidence="1 2">
    <name type="scientific">Pedobacter terrae</name>
    <dbReference type="NCBI Taxonomy" id="405671"/>
    <lineage>
        <taxon>Bacteria</taxon>
        <taxon>Pseudomonadati</taxon>
        <taxon>Bacteroidota</taxon>
        <taxon>Sphingobacteriia</taxon>
        <taxon>Sphingobacteriales</taxon>
        <taxon>Sphingobacteriaceae</taxon>
        <taxon>Pedobacter</taxon>
    </lineage>
</organism>
<dbReference type="Gene3D" id="3.30.830.10">
    <property type="entry name" value="Metalloenzyme, LuxS/M16 peptidase-like"/>
    <property type="match status" value="1"/>
</dbReference>
<sequence length="206" mass="22358">MNKIRTIALCAVAVLSIYTTKAQTFKEPVGYKLKNGMNIIISENNKSPKAYSSFTLDAKAFNTKKDGVVELLNAVLNENVSKNANISFKDNSGKLATAKTDLAKDLTEMASLIQNATIDQKTFNSAKAKLITSIQAQDYDYDQTVSENSINALTLADVKNFYSQISPEKTFLTIAGDINLTTARASAKKAFGNWNPTPGFAPAVTK</sequence>
<dbReference type="InterPro" id="IPR011249">
    <property type="entry name" value="Metalloenz_LuxS/M16"/>
</dbReference>
<dbReference type="STRING" id="405671.SAMN05421827_10885"/>
<evidence type="ECO:0008006" key="3">
    <source>
        <dbReference type="Google" id="ProtNLM"/>
    </source>
</evidence>
<dbReference type="OrthoDB" id="767018at2"/>
<keyword evidence="2" id="KW-1185">Reference proteome</keyword>
<evidence type="ECO:0000313" key="2">
    <source>
        <dbReference type="Proteomes" id="UP000199643"/>
    </source>
</evidence>
<gene>
    <name evidence="1" type="ORF">SAMN05421827_10885</name>
</gene>
<dbReference type="GO" id="GO:0046872">
    <property type="term" value="F:metal ion binding"/>
    <property type="evidence" value="ECO:0007669"/>
    <property type="project" value="InterPro"/>
</dbReference>
<dbReference type="AlphaFoldDB" id="A0A1G7VGN4"/>
<reference evidence="2" key="1">
    <citation type="submission" date="2016-10" db="EMBL/GenBank/DDBJ databases">
        <authorList>
            <person name="Varghese N."/>
            <person name="Submissions S."/>
        </authorList>
    </citation>
    <scope>NUCLEOTIDE SEQUENCE [LARGE SCALE GENOMIC DNA]</scope>
    <source>
        <strain evidence="2">DSM 17933</strain>
    </source>
</reference>
<proteinExistence type="predicted"/>
<dbReference type="Proteomes" id="UP000199643">
    <property type="component" value="Unassembled WGS sequence"/>
</dbReference>
<dbReference type="RefSeq" id="WP_090500076.1">
    <property type="nucleotide sequence ID" value="NZ_FNCH01000008.1"/>
</dbReference>
<name>A0A1G7VGN4_9SPHI</name>
<dbReference type="SUPFAM" id="SSF63411">
    <property type="entry name" value="LuxS/MPP-like metallohydrolase"/>
    <property type="match status" value="1"/>
</dbReference>
<accession>A0A1G7VGN4</accession>
<evidence type="ECO:0000313" key="1">
    <source>
        <dbReference type="EMBL" id="SDG58986.1"/>
    </source>
</evidence>
<protein>
    <recommendedName>
        <fullName evidence="3">Insulinase family protein</fullName>
    </recommendedName>
</protein>